<accession>A0ABV9QVN5</accession>
<dbReference type="InterPro" id="IPR004511">
    <property type="entry name" value="PAPS/APS_Rdtase"/>
</dbReference>
<dbReference type="InterPro" id="IPR011800">
    <property type="entry name" value="PAPS_reductase_CysH"/>
</dbReference>
<comment type="similarity">
    <text evidence="1 3">Belongs to the PAPS reductase family. CysH subfamily.</text>
</comment>
<organism evidence="5 6">
    <name type="scientific">Dokdonella ginsengisoli</name>
    <dbReference type="NCBI Taxonomy" id="363846"/>
    <lineage>
        <taxon>Bacteria</taxon>
        <taxon>Pseudomonadati</taxon>
        <taxon>Pseudomonadota</taxon>
        <taxon>Gammaproteobacteria</taxon>
        <taxon>Lysobacterales</taxon>
        <taxon>Rhodanobacteraceae</taxon>
        <taxon>Dokdonella</taxon>
    </lineage>
</organism>
<comment type="subcellular location">
    <subcellularLocation>
        <location evidence="3">Cytoplasm</location>
    </subcellularLocation>
</comment>
<dbReference type="HAMAP" id="MF_00063">
    <property type="entry name" value="CysH"/>
    <property type="match status" value="1"/>
</dbReference>
<dbReference type="RefSeq" id="WP_380020960.1">
    <property type="nucleotide sequence ID" value="NZ_JBHSHD010000008.1"/>
</dbReference>
<dbReference type="EC" id="1.8.4.8" evidence="3"/>
<comment type="caution">
    <text evidence="3">Lacks conserved residue(s) required for the propagation of feature annotation.</text>
</comment>
<dbReference type="PIRSF" id="PIRSF000857">
    <property type="entry name" value="PAPS_reductase"/>
    <property type="match status" value="1"/>
</dbReference>
<dbReference type="NCBIfam" id="NF002537">
    <property type="entry name" value="PRK02090.1"/>
    <property type="match status" value="1"/>
</dbReference>
<comment type="pathway">
    <text evidence="3">Sulfur metabolism; hydrogen sulfide biosynthesis; sulfite from sulfate: step 3/3.</text>
</comment>
<dbReference type="SUPFAM" id="SSF52402">
    <property type="entry name" value="Adenine nucleotide alpha hydrolases-like"/>
    <property type="match status" value="1"/>
</dbReference>
<dbReference type="NCBIfam" id="TIGR00434">
    <property type="entry name" value="cysH"/>
    <property type="match status" value="1"/>
</dbReference>
<sequence>MTPPDLVSAAEDERALEELNAWLEARSAPERVAWALDSLPGEHVLSSSFGAQSAALLHLVTQQRADIPVVLIDTGYLFPETYRFADALTERFDLNLKVYRPQLGIAWMEARLGRLWEKGLDGIERYNSLRKVEPMRRALKELDARTWIAGLRRAQSDTRRNIRVLELREGRWKLHPLADWNDRHVWDYAQEHDLPYHPLWEKGYVSIGDVHTTRALADGMRAEETRFFGLKRECGLHFDH</sequence>
<gene>
    <name evidence="3" type="primary">cysH</name>
    <name evidence="5" type="ORF">ACFO6Q_11055</name>
</gene>
<comment type="function">
    <text evidence="3">Catalyzes the formation of sulfite from phosphoadenosine 5'-phosphosulfate (PAPS) using thioredoxin as an electron donor.</text>
</comment>
<feature type="active site" description="Nucleophile; cysteine thiosulfonate intermediate" evidence="3">
    <location>
        <position position="234"/>
    </location>
</feature>
<comment type="caution">
    <text evidence="5">The sequence shown here is derived from an EMBL/GenBank/DDBJ whole genome shotgun (WGS) entry which is preliminary data.</text>
</comment>
<name>A0ABV9QVN5_9GAMM</name>
<dbReference type="Pfam" id="PF01507">
    <property type="entry name" value="PAPS_reduct"/>
    <property type="match status" value="1"/>
</dbReference>
<comment type="catalytic activity">
    <reaction evidence="3">
        <text>[thioredoxin]-disulfide + sulfite + adenosine 3',5'-bisphosphate + 2 H(+) = [thioredoxin]-dithiol + 3'-phosphoadenylyl sulfate</text>
        <dbReference type="Rhea" id="RHEA:11724"/>
        <dbReference type="Rhea" id="RHEA-COMP:10698"/>
        <dbReference type="Rhea" id="RHEA-COMP:10700"/>
        <dbReference type="ChEBI" id="CHEBI:15378"/>
        <dbReference type="ChEBI" id="CHEBI:17359"/>
        <dbReference type="ChEBI" id="CHEBI:29950"/>
        <dbReference type="ChEBI" id="CHEBI:50058"/>
        <dbReference type="ChEBI" id="CHEBI:58339"/>
        <dbReference type="ChEBI" id="CHEBI:58343"/>
        <dbReference type="EC" id="1.8.4.8"/>
    </reaction>
</comment>
<dbReference type="Proteomes" id="UP001595886">
    <property type="component" value="Unassembled WGS sequence"/>
</dbReference>
<proteinExistence type="inferred from homology"/>
<keyword evidence="2 3" id="KW-0560">Oxidoreductase</keyword>
<evidence type="ECO:0000259" key="4">
    <source>
        <dbReference type="Pfam" id="PF01507"/>
    </source>
</evidence>
<keyword evidence="3" id="KW-0963">Cytoplasm</keyword>
<dbReference type="NCBIfam" id="TIGR02057">
    <property type="entry name" value="PAPS_reductase"/>
    <property type="match status" value="1"/>
</dbReference>
<dbReference type="EMBL" id="JBHSHD010000008">
    <property type="protein sequence ID" value="MFC4820866.1"/>
    <property type="molecule type" value="Genomic_DNA"/>
</dbReference>
<dbReference type="Gene3D" id="3.40.50.620">
    <property type="entry name" value="HUPs"/>
    <property type="match status" value="1"/>
</dbReference>
<dbReference type="GO" id="GO:0004604">
    <property type="term" value="F:phosphoadenylyl-sulfate reductase (thioredoxin) activity"/>
    <property type="evidence" value="ECO:0007669"/>
    <property type="project" value="UniProtKB-EC"/>
</dbReference>
<dbReference type="PANTHER" id="PTHR46509">
    <property type="entry name" value="PHOSPHOADENOSINE PHOSPHOSULFATE REDUCTASE"/>
    <property type="match status" value="1"/>
</dbReference>
<feature type="domain" description="Phosphoadenosine phosphosulphate reductase" evidence="4">
    <location>
        <begin position="43"/>
        <end position="215"/>
    </location>
</feature>
<evidence type="ECO:0000313" key="5">
    <source>
        <dbReference type="EMBL" id="MFC4820866.1"/>
    </source>
</evidence>
<evidence type="ECO:0000256" key="1">
    <source>
        <dbReference type="ARBA" id="ARBA00009732"/>
    </source>
</evidence>
<evidence type="ECO:0000313" key="6">
    <source>
        <dbReference type="Proteomes" id="UP001595886"/>
    </source>
</evidence>
<evidence type="ECO:0000256" key="2">
    <source>
        <dbReference type="ARBA" id="ARBA00023002"/>
    </source>
</evidence>
<keyword evidence="6" id="KW-1185">Reference proteome</keyword>
<dbReference type="InterPro" id="IPR014729">
    <property type="entry name" value="Rossmann-like_a/b/a_fold"/>
</dbReference>
<evidence type="ECO:0000256" key="3">
    <source>
        <dbReference type="HAMAP-Rule" id="MF_00063"/>
    </source>
</evidence>
<dbReference type="InterPro" id="IPR002500">
    <property type="entry name" value="PAPS_reduct_dom"/>
</dbReference>
<protein>
    <recommendedName>
        <fullName evidence="3">Phosphoadenosine 5'-phosphosulfate reductase</fullName>
        <shortName evidence="3">PAPS reductase</shortName>
        <ecNumber evidence="3">1.8.4.8</ecNumber>
    </recommendedName>
    <alternativeName>
        <fullName evidence="3">3'-phosphoadenylylsulfate reductase</fullName>
    </alternativeName>
    <alternativeName>
        <fullName evidence="3">PAPS reductase, thioredoxin dependent</fullName>
    </alternativeName>
    <alternativeName>
        <fullName evidence="3">PAPS sulfotransferase</fullName>
    </alternativeName>
    <alternativeName>
        <fullName evidence="3">PAdoPS reductase</fullName>
    </alternativeName>
</protein>
<dbReference type="PANTHER" id="PTHR46509:SF1">
    <property type="entry name" value="PHOSPHOADENOSINE PHOSPHOSULFATE REDUCTASE"/>
    <property type="match status" value="1"/>
</dbReference>
<dbReference type="CDD" id="cd23945">
    <property type="entry name" value="PAPS_reductase"/>
    <property type="match status" value="1"/>
</dbReference>
<reference evidence="6" key="1">
    <citation type="journal article" date="2019" name="Int. J. Syst. Evol. Microbiol.">
        <title>The Global Catalogue of Microorganisms (GCM) 10K type strain sequencing project: providing services to taxonomists for standard genome sequencing and annotation.</title>
        <authorList>
            <consortium name="The Broad Institute Genomics Platform"/>
            <consortium name="The Broad Institute Genome Sequencing Center for Infectious Disease"/>
            <person name="Wu L."/>
            <person name="Ma J."/>
        </authorList>
    </citation>
    <scope>NUCLEOTIDE SEQUENCE [LARGE SCALE GENOMIC DNA]</scope>
    <source>
        <strain evidence="6">CCUG 30340</strain>
    </source>
</reference>